<proteinExistence type="predicted"/>
<sequence>EEKRKVIEETYEKLLRELQKSKIDGAEFIRLRKQIEELRPLREKKESLNRDLAAHEAQRRKMLAEWEDIKASEYREIQNAAKKVSRKLRDRVRVEVTMAGNRDPLEQLLREVGGNLSAALEQLRSPEQLSLPDFAQRCREGKEALMEHYTLPAGSAERITQADLGLFMRIEELDLPATTKIELNAAPDGDPPTWQTLETLSTGQKATAVLLLLLLESEAPLVVDQPEDDLDNRFIT</sequence>
<dbReference type="Gene3D" id="3.40.50.300">
    <property type="entry name" value="P-loop containing nucleotide triphosphate hydrolases"/>
    <property type="match status" value="1"/>
</dbReference>
<dbReference type="AlphaFoldDB" id="T1AW57"/>
<keyword evidence="1" id="KW-0175">Coiled coil</keyword>
<dbReference type="EMBL" id="AUZY01004810">
    <property type="protein sequence ID" value="EQD61697.1"/>
    <property type="molecule type" value="Genomic_DNA"/>
</dbReference>
<feature type="non-terminal residue" evidence="2">
    <location>
        <position position="1"/>
    </location>
</feature>
<name>T1AW57_9ZZZZ</name>
<evidence type="ECO:0000256" key="1">
    <source>
        <dbReference type="SAM" id="Coils"/>
    </source>
</evidence>
<reference evidence="2" key="2">
    <citation type="journal article" date="2014" name="ISME J.">
        <title>Microbial stratification in low pH oxic and suboxic macroscopic growths along an acid mine drainage.</title>
        <authorList>
            <person name="Mendez-Garcia C."/>
            <person name="Mesa V."/>
            <person name="Sprenger R.R."/>
            <person name="Richter M."/>
            <person name="Diez M.S."/>
            <person name="Solano J."/>
            <person name="Bargiela R."/>
            <person name="Golyshina O.V."/>
            <person name="Manteca A."/>
            <person name="Ramos J.L."/>
            <person name="Gallego J.R."/>
            <person name="Llorente I."/>
            <person name="Martins Dos Santos V.A."/>
            <person name="Jensen O.N."/>
            <person name="Pelaez A.I."/>
            <person name="Sanchez J."/>
            <person name="Ferrer M."/>
        </authorList>
    </citation>
    <scope>NUCLEOTIDE SEQUENCE</scope>
</reference>
<feature type="coiled-coil region" evidence="1">
    <location>
        <begin position="4"/>
        <end position="65"/>
    </location>
</feature>
<accession>T1AW57</accession>
<reference evidence="2" key="1">
    <citation type="submission" date="2013-08" db="EMBL/GenBank/DDBJ databases">
        <authorList>
            <person name="Mendez C."/>
            <person name="Richter M."/>
            <person name="Ferrer M."/>
            <person name="Sanchez J."/>
        </authorList>
    </citation>
    <scope>NUCLEOTIDE SEQUENCE</scope>
</reference>
<evidence type="ECO:0000313" key="2">
    <source>
        <dbReference type="EMBL" id="EQD61697.1"/>
    </source>
</evidence>
<organism evidence="2">
    <name type="scientific">mine drainage metagenome</name>
    <dbReference type="NCBI Taxonomy" id="410659"/>
    <lineage>
        <taxon>unclassified sequences</taxon>
        <taxon>metagenomes</taxon>
        <taxon>ecological metagenomes</taxon>
    </lineage>
</organism>
<feature type="non-terminal residue" evidence="2">
    <location>
        <position position="236"/>
    </location>
</feature>
<comment type="caution">
    <text evidence="2">The sequence shown here is derived from an EMBL/GenBank/DDBJ whole genome shotgun (WGS) entry which is preliminary data.</text>
</comment>
<protein>
    <submittedName>
        <fullName evidence="2">Uncharacterized protein</fullName>
    </submittedName>
</protein>
<dbReference type="InterPro" id="IPR027417">
    <property type="entry name" value="P-loop_NTPase"/>
</dbReference>
<dbReference type="SUPFAM" id="SSF52540">
    <property type="entry name" value="P-loop containing nucleoside triphosphate hydrolases"/>
    <property type="match status" value="1"/>
</dbReference>
<gene>
    <name evidence="2" type="ORF">B1B_07558</name>
</gene>